<organism evidence="1 2">
    <name type="scientific">candidate division WS6 bacterium OLB20</name>
    <dbReference type="NCBI Taxonomy" id="1617426"/>
    <lineage>
        <taxon>Bacteria</taxon>
        <taxon>Candidatus Dojkabacteria</taxon>
    </lineage>
</organism>
<evidence type="ECO:0000313" key="2">
    <source>
        <dbReference type="Proteomes" id="UP000070457"/>
    </source>
</evidence>
<dbReference type="AlphaFoldDB" id="A0A136M0R4"/>
<sequence length="86" mass="9078">KLVRLFNSQSASTASMYCELILSAGGGSGSYLGILCQMNDCLFLVVNGTGQSLRSWSGGQLPFWLTCVSVQNASSTALQIIAKNGR</sequence>
<name>A0A136M0R4_9BACT</name>
<dbReference type="Proteomes" id="UP000070457">
    <property type="component" value="Unassembled WGS sequence"/>
</dbReference>
<accession>A0A136M0R4</accession>
<proteinExistence type="predicted"/>
<dbReference type="EMBL" id="JYNZ01000002">
    <property type="protein sequence ID" value="KXK27490.1"/>
    <property type="molecule type" value="Genomic_DNA"/>
</dbReference>
<reference evidence="1 2" key="1">
    <citation type="submission" date="2015-02" db="EMBL/GenBank/DDBJ databases">
        <title>Improved understanding of the partial-nitritation anammox process through 23 genomes representing the majority of the microbial community.</title>
        <authorList>
            <person name="Speth D.R."/>
            <person name="In T Zandt M."/>
            <person name="Guerrero Cruz S."/>
            <person name="Jetten M.S."/>
            <person name="Dutilh B.E."/>
        </authorList>
    </citation>
    <scope>NUCLEOTIDE SEQUENCE [LARGE SCALE GENOMIC DNA]</scope>
    <source>
        <strain evidence="1">OLB20</strain>
    </source>
</reference>
<evidence type="ECO:0000313" key="1">
    <source>
        <dbReference type="EMBL" id="KXK27490.1"/>
    </source>
</evidence>
<feature type="non-terminal residue" evidence="1">
    <location>
        <position position="1"/>
    </location>
</feature>
<comment type="caution">
    <text evidence="1">The sequence shown here is derived from an EMBL/GenBank/DDBJ whole genome shotgun (WGS) entry which is preliminary data.</text>
</comment>
<protein>
    <submittedName>
        <fullName evidence="1">Uncharacterized protein</fullName>
    </submittedName>
</protein>
<gene>
    <name evidence="1" type="ORF">TR69_WS6001000368</name>
</gene>